<evidence type="ECO:0000313" key="2">
    <source>
        <dbReference type="Proteomes" id="UP000285295"/>
    </source>
</evidence>
<dbReference type="InterPro" id="IPR053745">
    <property type="entry name" value="Viral_Tail_Comp_sf"/>
</dbReference>
<organism evidence="1 2">
    <name type="scientific">Paenirhodobacter populi</name>
    <dbReference type="NCBI Taxonomy" id="2306993"/>
    <lineage>
        <taxon>Bacteria</taxon>
        <taxon>Pseudomonadati</taxon>
        <taxon>Pseudomonadota</taxon>
        <taxon>Alphaproteobacteria</taxon>
        <taxon>Rhodobacterales</taxon>
        <taxon>Rhodobacter group</taxon>
        <taxon>Paenirhodobacter</taxon>
    </lineage>
</organism>
<accession>A0A443K7U5</accession>
<evidence type="ECO:0000313" key="1">
    <source>
        <dbReference type="EMBL" id="RWR28838.1"/>
    </source>
</evidence>
<dbReference type="AlphaFoldDB" id="A0A443K7U5"/>
<dbReference type="Gene3D" id="3.30.2000.30">
    <property type="match status" value="1"/>
</dbReference>
<proteinExistence type="predicted"/>
<dbReference type="Proteomes" id="UP000285295">
    <property type="component" value="Unassembled WGS sequence"/>
</dbReference>
<protein>
    <submittedName>
        <fullName evidence="1">DUF3168 domain-containing protein</fullName>
    </submittedName>
</protein>
<dbReference type="OrthoDB" id="7630456at2"/>
<dbReference type="Pfam" id="PF11367">
    <property type="entry name" value="Tail_completion_gp17"/>
    <property type="match status" value="1"/>
</dbReference>
<reference evidence="1 2" key="2">
    <citation type="submission" date="2019-01" db="EMBL/GenBank/DDBJ databases">
        <authorList>
            <person name="Li Y."/>
        </authorList>
    </citation>
    <scope>NUCLEOTIDE SEQUENCE [LARGE SCALE GENOMIC DNA]</scope>
    <source>
        <strain evidence="1 2">D19-10-3-21</strain>
    </source>
</reference>
<comment type="caution">
    <text evidence="1">The sequence shown here is derived from an EMBL/GenBank/DDBJ whole genome shotgun (WGS) entry which is preliminary data.</text>
</comment>
<name>A0A443K7U5_9RHOB</name>
<dbReference type="EMBL" id="SAUX01000013">
    <property type="protein sequence ID" value="RWR28838.1"/>
    <property type="molecule type" value="Genomic_DNA"/>
</dbReference>
<reference evidence="1 2" key="1">
    <citation type="submission" date="2019-01" db="EMBL/GenBank/DDBJ databases">
        <title>Sinorhodobacter populi sp. nov. isolated from the symptomatic bark tissue of Populus euramericana canker.</title>
        <authorList>
            <person name="Xu G."/>
        </authorList>
    </citation>
    <scope>NUCLEOTIDE SEQUENCE [LARGE SCALE GENOMIC DNA]</scope>
    <source>
        <strain evidence="1 2">D19-10-3-21</strain>
    </source>
</reference>
<dbReference type="InterPro" id="IPR021508">
    <property type="entry name" value="Gp17-like"/>
</dbReference>
<sequence>MVRFGYIHPCRGNGMSAVALQDAIVAALLADAAVSGSVGERVYDNPPVKVPYPYISLGPSQVLDDDADCIAAEEHHQQIDVWTNEGAAKRGCKAICQAVKKALHGAEVELGEGAVVLIEVTDWQAVDDPEEFIAHGIVNVRALVDDV</sequence>
<gene>
    <name evidence="1" type="ORF">D2T31_12050</name>
</gene>